<dbReference type="InterPro" id="IPR017850">
    <property type="entry name" value="Alkaline_phosphatase_core_sf"/>
</dbReference>
<proteinExistence type="predicted"/>
<reference evidence="1 2" key="1">
    <citation type="submission" date="2014-09" db="EMBL/GenBank/DDBJ databases">
        <title>Vibrio maritimus JCM 19235. (C45) whole genome shotgun sequence.</title>
        <authorList>
            <person name="Sawabe T."/>
            <person name="Meirelles P."/>
            <person name="Nakanishi M."/>
            <person name="Sayaka M."/>
            <person name="Hattori M."/>
            <person name="Ohkuma M."/>
        </authorList>
    </citation>
    <scope>NUCLEOTIDE SEQUENCE [LARGE SCALE GENOMIC DNA]</scope>
    <source>
        <strain evidence="2">JCM19235</strain>
    </source>
</reference>
<dbReference type="EMBL" id="BBMR01000001">
    <property type="protein sequence ID" value="GAL17316.1"/>
    <property type="molecule type" value="Genomic_DNA"/>
</dbReference>
<organism evidence="1 2">
    <name type="scientific">Vibrio maritimus</name>
    <dbReference type="NCBI Taxonomy" id="990268"/>
    <lineage>
        <taxon>Bacteria</taxon>
        <taxon>Pseudomonadati</taxon>
        <taxon>Pseudomonadota</taxon>
        <taxon>Gammaproteobacteria</taxon>
        <taxon>Vibrionales</taxon>
        <taxon>Vibrionaceae</taxon>
        <taxon>Vibrio</taxon>
    </lineage>
</organism>
<accession>A0A090RPW0</accession>
<sequence>MPIIFAGNKIEAKTVTRPVTPYDIAPTLSGYLNVSTPSGATGDMLEEVVKH</sequence>
<keyword evidence="2" id="KW-1185">Reference proteome</keyword>
<dbReference type="Proteomes" id="UP000029228">
    <property type="component" value="Unassembled WGS sequence"/>
</dbReference>
<keyword evidence="1" id="KW-0378">Hydrolase</keyword>
<dbReference type="STRING" id="990268.JCM19235_5865"/>
<reference evidence="1 2" key="2">
    <citation type="submission" date="2014-09" db="EMBL/GenBank/DDBJ databases">
        <authorList>
            <consortium name="NBRP consortium"/>
            <person name="Sawabe T."/>
            <person name="Meirelles P."/>
            <person name="Nakanishi M."/>
            <person name="Sayaka M."/>
            <person name="Hattori M."/>
            <person name="Ohkuma M."/>
        </authorList>
    </citation>
    <scope>NUCLEOTIDE SEQUENCE [LARGE SCALE GENOMIC DNA]</scope>
    <source>
        <strain evidence="2">JCM19235</strain>
    </source>
</reference>
<evidence type="ECO:0000313" key="2">
    <source>
        <dbReference type="Proteomes" id="UP000029228"/>
    </source>
</evidence>
<name>A0A090RPW0_9VIBR</name>
<dbReference type="AlphaFoldDB" id="A0A090RPW0"/>
<comment type="caution">
    <text evidence="1">The sequence shown here is derived from an EMBL/GenBank/DDBJ whole genome shotgun (WGS) entry which is preliminary data.</text>
</comment>
<dbReference type="Gene3D" id="3.40.720.10">
    <property type="entry name" value="Alkaline Phosphatase, subunit A"/>
    <property type="match status" value="1"/>
</dbReference>
<gene>
    <name evidence="1" type="ORF">JCM19235_5865</name>
</gene>
<dbReference type="EC" id="3.1.3.1" evidence="1"/>
<dbReference type="GO" id="GO:0004035">
    <property type="term" value="F:alkaline phosphatase activity"/>
    <property type="evidence" value="ECO:0007669"/>
    <property type="project" value="UniProtKB-EC"/>
</dbReference>
<dbReference type="SUPFAM" id="SSF53649">
    <property type="entry name" value="Alkaline phosphatase-like"/>
    <property type="match status" value="1"/>
</dbReference>
<evidence type="ECO:0000313" key="1">
    <source>
        <dbReference type="EMBL" id="GAL17316.1"/>
    </source>
</evidence>
<protein>
    <submittedName>
        <fullName evidence="1">Alkaline phosphatase</fullName>
        <ecNumber evidence="1">3.1.3.1</ecNumber>
    </submittedName>
</protein>